<dbReference type="EMBL" id="JAUIZM010000003">
    <property type="protein sequence ID" value="KAK1393775.1"/>
    <property type="molecule type" value="Genomic_DNA"/>
</dbReference>
<dbReference type="GO" id="GO:0004523">
    <property type="term" value="F:RNA-DNA hybrid ribonuclease activity"/>
    <property type="evidence" value="ECO:0007669"/>
    <property type="project" value="InterPro"/>
</dbReference>
<dbReference type="GO" id="GO:0003676">
    <property type="term" value="F:nucleic acid binding"/>
    <property type="evidence" value="ECO:0007669"/>
    <property type="project" value="InterPro"/>
</dbReference>
<dbReference type="PANTHER" id="PTHR47723:SF19">
    <property type="entry name" value="POLYNUCLEOTIDYL TRANSFERASE, RIBONUCLEASE H-LIKE SUPERFAMILY PROTEIN"/>
    <property type="match status" value="1"/>
</dbReference>
<evidence type="ECO:0000259" key="1">
    <source>
        <dbReference type="Pfam" id="PF13456"/>
    </source>
</evidence>
<proteinExistence type="predicted"/>
<dbReference type="InterPro" id="IPR002156">
    <property type="entry name" value="RNaseH_domain"/>
</dbReference>
<protein>
    <recommendedName>
        <fullName evidence="1">RNase H type-1 domain-containing protein</fullName>
    </recommendedName>
</protein>
<accession>A0AAD8J121</accession>
<reference evidence="2" key="2">
    <citation type="submission" date="2023-05" db="EMBL/GenBank/DDBJ databases">
        <authorList>
            <person name="Schelkunov M.I."/>
        </authorList>
    </citation>
    <scope>NUCLEOTIDE SEQUENCE</scope>
    <source>
        <strain evidence="2">Hsosn_3</strain>
        <tissue evidence="2">Leaf</tissue>
    </source>
</reference>
<reference evidence="2" key="1">
    <citation type="submission" date="2023-02" db="EMBL/GenBank/DDBJ databases">
        <title>Genome of toxic invasive species Heracleum sosnowskyi carries increased number of genes despite the absence of recent whole-genome duplications.</title>
        <authorList>
            <person name="Schelkunov M."/>
            <person name="Shtratnikova V."/>
            <person name="Makarenko M."/>
            <person name="Klepikova A."/>
            <person name="Omelchenko D."/>
            <person name="Novikova G."/>
            <person name="Obukhova E."/>
            <person name="Bogdanov V."/>
            <person name="Penin A."/>
            <person name="Logacheva M."/>
        </authorList>
    </citation>
    <scope>NUCLEOTIDE SEQUENCE</scope>
    <source>
        <strain evidence="2">Hsosn_3</strain>
        <tissue evidence="2">Leaf</tissue>
    </source>
</reference>
<feature type="domain" description="RNase H type-1" evidence="1">
    <location>
        <begin position="30"/>
        <end position="140"/>
    </location>
</feature>
<comment type="caution">
    <text evidence="2">The sequence shown here is derived from an EMBL/GenBank/DDBJ whole genome shotgun (WGS) entry which is preliminary data.</text>
</comment>
<dbReference type="Proteomes" id="UP001237642">
    <property type="component" value="Unassembled WGS sequence"/>
</dbReference>
<dbReference type="Pfam" id="PF13456">
    <property type="entry name" value="RVT_3"/>
    <property type="match status" value="1"/>
</dbReference>
<dbReference type="AlphaFoldDB" id="A0AAD8J121"/>
<keyword evidence="3" id="KW-1185">Reference proteome</keyword>
<sequence>MNIQCFPPPQGTVKVNVHGGVSSFPFPAENASVLGDVLRDEEGSLRCGLFGAIKNMTSGVIGLWAIFKGMCLAFQQGFRNVHSETNNLQAFYHVNNFRDGVPEQLHDLVQQIDMMRRDPRWTISIFLIYPRRNTIEIYLAHLGGQLERLYLLDTILVGNLDEYLAMDMDLIGDMNVGFNHIGNEDEVVENFPMAGEILPGGAGIVEIHHVILEDEIIGA</sequence>
<evidence type="ECO:0000313" key="3">
    <source>
        <dbReference type="Proteomes" id="UP001237642"/>
    </source>
</evidence>
<gene>
    <name evidence="2" type="ORF">POM88_012831</name>
</gene>
<evidence type="ECO:0000313" key="2">
    <source>
        <dbReference type="EMBL" id="KAK1393775.1"/>
    </source>
</evidence>
<dbReference type="InterPro" id="IPR053151">
    <property type="entry name" value="RNase_H-like"/>
</dbReference>
<organism evidence="2 3">
    <name type="scientific">Heracleum sosnowskyi</name>
    <dbReference type="NCBI Taxonomy" id="360622"/>
    <lineage>
        <taxon>Eukaryota</taxon>
        <taxon>Viridiplantae</taxon>
        <taxon>Streptophyta</taxon>
        <taxon>Embryophyta</taxon>
        <taxon>Tracheophyta</taxon>
        <taxon>Spermatophyta</taxon>
        <taxon>Magnoliopsida</taxon>
        <taxon>eudicotyledons</taxon>
        <taxon>Gunneridae</taxon>
        <taxon>Pentapetalae</taxon>
        <taxon>asterids</taxon>
        <taxon>campanulids</taxon>
        <taxon>Apiales</taxon>
        <taxon>Apiaceae</taxon>
        <taxon>Apioideae</taxon>
        <taxon>apioid superclade</taxon>
        <taxon>Tordylieae</taxon>
        <taxon>Tordyliinae</taxon>
        <taxon>Heracleum</taxon>
    </lineage>
</organism>
<dbReference type="PANTHER" id="PTHR47723">
    <property type="entry name" value="OS05G0353850 PROTEIN"/>
    <property type="match status" value="1"/>
</dbReference>
<name>A0AAD8J121_9APIA</name>